<proteinExistence type="predicted"/>
<keyword evidence="1" id="KW-0812">Transmembrane</keyword>
<dbReference type="InterPro" id="IPR001623">
    <property type="entry name" value="DnaJ_domain"/>
</dbReference>
<dbReference type="GO" id="GO:0031207">
    <property type="term" value="C:Sec62/Sec63 complex"/>
    <property type="evidence" value="ECO:0007669"/>
    <property type="project" value="TreeGrafter"/>
</dbReference>
<protein>
    <submittedName>
        <fullName evidence="3">Translocation protein SEC63</fullName>
    </submittedName>
</protein>
<keyword evidence="1" id="KW-0472">Membrane</keyword>
<dbReference type="Pfam" id="PF00226">
    <property type="entry name" value="DnaJ"/>
    <property type="match status" value="1"/>
</dbReference>
<dbReference type="PROSITE" id="PS50076">
    <property type="entry name" value="DNAJ_2"/>
    <property type="match status" value="1"/>
</dbReference>
<dbReference type="GO" id="GO:0006620">
    <property type="term" value="P:post-translational protein targeting to endoplasmic reticulum membrane"/>
    <property type="evidence" value="ECO:0007669"/>
    <property type="project" value="TreeGrafter"/>
</dbReference>
<dbReference type="KEGG" id="mng:MNEG_9081"/>
<accession>A0A0D2M610</accession>
<dbReference type="PANTHER" id="PTHR24075:SF0">
    <property type="entry name" value="TRANSLOCATION PROTEIN SEC63 HOMOLOG"/>
    <property type="match status" value="1"/>
</dbReference>
<dbReference type="SUPFAM" id="SSF46565">
    <property type="entry name" value="Chaperone J-domain"/>
    <property type="match status" value="1"/>
</dbReference>
<evidence type="ECO:0000256" key="1">
    <source>
        <dbReference type="SAM" id="Phobius"/>
    </source>
</evidence>
<feature type="transmembrane region" description="Helical" evidence="1">
    <location>
        <begin position="62"/>
        <end position="80"/>
    </location>
</feature>
<name>A0A0D2M610_9CHLO</name>
<dbReference type="Gene3D" id="1.10.287.110">
    <property type="entry name" value="DnaJ domain"/>
    <property type="match status" value="1"/>
</dbReference>
<evidence type="ECO:0000259" key="2">
    <source>
        <dbReference type="PROSITE" id="PS50076"/>
    </source>
</evidence>
<sequence>MAEEQPSGLFAIFMLTIYSLILIPYTLYRLCSSADEKAEAVVKSKKKASGWQTLASKAFTKGTLLMLLAWGVWVLMLFYVKAASSEIKPFDPFEILGVERTATDKEIKKAYRKLSLQFHPDKYP</sequence>
<dbReference type="InterPro" id="IPR036869">
    <property type="entry name" value="J_dom_sf"/>
</dbReference>
<dbReference type="STRING" id="145388.A0A0D2M610"/>
<keyword evidence="1" id="KW-1133">Transmembrane helix</keyword>
<dbReference type="AlphaFoldDB" id="A0A0D2M610"/>
<feature type="domain" description="J" evidence="2">
    <location>
        <begin position="91"/>
        <end position="124"/>
    </location>
</feature>
<keyword evidence="4" id="KW-1185">Reference proteome</keyword>
<evidence type="ECO:0000313" key="3">
    <source>
        <dbReference type="EMBL" id="KIY98884.1"/>
    </source>
</evidence>
<dbReference type="EMBL" id="KK102031">
    <property type="protein sequence ID" value="KIY98884.1"/>
    <property type="molecule type" value="Genomic_DNA"/>
</dbReference>
<dbReference type="RefSeq" id="XP_013897904.1">
    <property type="nucleotide sequence ID" value="XM_014042450.1"/>
</dbReference>
<dbReference type="OrthoDB" id="1734229at2759"/>
<dbReference type="GeneID" id="25741956"/>
<dbReference type="PRINTS" id="PR00625">
    <property type="entry name" value="JDOMAIN"/>
</dbReference>
<dbReference type="Proteomes" id="UP000054498">
    <property type="component" value="Unassembled WGS sequence"/>
</dbReference>
<dbReference type="GO" id="GO:0003723">
    <property type="term" value="F:RNA binding"/>
    <property type="evidence" value="ECO:0007669"/>
    <property type="project" value="TreeGrafter"/>
</dbReference>
<dbReference type="GO" id="GO:0008320">
    <property type="term" value="F:protein transmembrane transporter activity"/>
    <property type="evidence" value="ECO:0007669"/>
    <property type="project" value="TreeGrafter"/>
</dbReference>
<feature type="transmembrane region" description="Helical" evidence="1">
    <location>
        <begin position="7"/>
        <end position="27"/>
    </location>
</feature>
<dbReference type="CDD" id="cd06257">
    <property type="entry name" value="DnaJ"/>
    <property type="match status" value="1"/>
</dbReference>
<gene>
    <name evidence="3" type="ORF">MNEG_9081</name>
</gene>
<organism evidence="3 4">
    <name type="scientific">Monoraphidium neglectum</name>
    <dbReference type="NCBI Taxonomy" id="145388"/>
    <lineage>
        <taxon>Eukaryota</taxon>
        <taxon>Viridiplantae</taxon>
        <taxon>Chlorophyta</taxon>
        <taxon>core chlorophytes</taxon>
        <taxon>Chlorophyceae</taxon>
        <taxon>CS clade</taxon>
        <taxon>Sphaeropleales</taxon>
        <taxon>Selenastraceae</taxon>
        <taxon>Monoraphidium</taxon>
    </lineage>
</organism>
<dbReference type="GO" id="GO:0006614">
    <property type="term" value="P:SRP-dependent cotranslational protein targeting to membrane"/>
    <property type="evidence" value="ECO:0007669"/>
    <property type="project" value="TreeGrafter"/>
</dbReference>
<dbReference type="PANTHER" id="PTHR24075">
    <property type="entry name" value="SEC63 DOMAIN-CONTAINING"/>
    <property type="match status" value="1"/>
</dbReference>
<evidence type="ECO:0000313" key="4">
    <source>
        <dbReference type="Proteomes" id="UP000054498"/>
    </source>
</evidence>
<dbReference type="SMART" id="SM00271">
    <property type="entry name" value="DnaJ"/>
    <property type="match status" value="1"/>
</dbReference>
<reference evidence="3 4" key="1">
    <citation type="journal article" date="2013" name="BMC Genomics">
        <title>Reconstruction of the lipid metabolism for the microalga Monoraphidium neglectum from its genome sequence reveals characteristics suitable for biofuel production.</title>
        <authorList>
            <person name="Bogen C."/>
            <person name="Al-Dilaimi A."/>
            <person name="Albersmeier A."/>
            <person name="Wichmann J."/>
            <person name="Grundmann M."/>
            <person name="Rupp O."/>
            <person name="Lauersen K.J."/>
            <person name="Blifernez-Klassen O."/>
            <person name="Kalinowski J."/>
            <person name="Goesmann A."/>
            <person name="Mussgnug J.H."/>
            <person name="Kruse O."/>
        </authorList>
    </citation>
    <scope>NUCLEOTIDE SEQUENCE [LARGE SCALE GENOMIC DNA]</scope>
    <source>
        <strain evidence="3 4">SAG 48.87</strain>
    </source>
</reference>